<proteinExistence type="predicted"/>
<keyword evidence="3" id="KW-1185">Reference proteome</keyword>
<dbReference type="SUPFAM" id="SSF51126">
    <property type="entry name" value="Pectin lyase-like"/>
    <property type="match status" value="1"/>
</dbReference>
<evidence type="ECO:0000313" key="3">
    <source>
        <dbReference type="Proteomes" id="UP000294881"/>
    </source>
</evidence>
<comment type="caution">
    <text evidence="2">The sequence shown here is derived from an EMBL/GenBank/DDBJ whole genome shotgun (WGS) entry which is preliminary data.</text>
</comment>
<evidence type="ECO:0000313" key="2">
    <source>
        <dbReference type="EMBL" id="TCO15883.1"/>
    </source>
</evidence>
<dbReference type="InterPro" id="IPR011050">
    <property type="entry name" value="Pectin_lyase_fold/virulence"/>
</dbReference>
<sequence>MPDENTVSVTAGSTAVLGHLTQFVGFAGDTFNAGGLSVPVAAVVSTSELTLAYGWPGPDVIDSAAWVLMPTAPDWSSTVALHKAIVEANAWRNGKFPFPFNAGGPIAKRDLFDGEPTGFTFLELTGDQDDPFRLYGKMSDESGDWSVGQTLRGEKGATGDNFQPDETGPFADRGNYDDRDPGFAYLADDQGLLYFRLRPTGWSTGVPFGKGDKGDSGAGVASGGAPGQALVKSATTDYATTWETIDKDFVGLGSVTNKSEAQMVASGAISEALDLKANAADLGTAAARALTEFSYNVGTLVAASSRAVPVAVSMIQTDGYSGSGDGGAAEYRRVTSEPSHSGKLQTADGAWWELASPSVTPEMFGAKGDGVTDDGPAINVAIAYCREMPDIGMRLDLSPRARYGIETPIDIAPFSNKQLIIEGNDAQLIALPGLTGFMVTADNDPSVWGYRIAVRNLTAIGRYNDATVSFLRVNGVNSMLISGVMVQSFNQIVNISNSYNLEINNCVFRYAKQYAIISTTSSMQLHMISSGIYDTLDAASIRLSSANHNVTIRDCDFEVGGSSAIHTEAIDNLTITGCYIEGYDVNPVFFGGACAALLFEGNWLGYNDGAQEWVNIKGGSIRNNVFASQVTVTPVNTNNENVSCSNNAFIYGANRFFFPRSIPTMASGATDVGGAGWFLDDSGVVHLQGAVSRTSDGNVFQLPVGARPGRDCEFAIRVGPTGVSRARVWADGSVSIYPGGTTATVYLDGISFRAYA</sequence>
<evidence type="ECO:0008006" key="4">
    <source>
        <dbReference type="Google" id="ProtNLM"/>
    </source>
</evidence>
<dbReference type="InterPro" id="IPR012334">
    <property type="entry name" value="Pectin_lyas_fold"/>
</dbReference>
<evidence type="ECO:0000256" key="1">
    <source>
        <dbReference type="SAM" id="MobiDB-lite"/>
    </source>
</evidence>
<gene>
    <name evidence="2" type="ORF">EV666_101132</name>
</gene>
<dbReference type="InterPro" id="IPR006626">
    <property type="entry name" value="PbH1"/>
</dbReference>
<organism evidence="2 3">
    <name type="scientific">Camelimonas lactis</name>
    <dbReference type="NCBI Taxonomy" id="659006"/>
    <lineage>
        <taxon>Bacteria</taxon>
        <taxon>Pseudomonadati</taxon>
        <taxon>Pseudomonadota</taxon>
        <taxon>Alphaproteobacteria</taxon>
        <taxon>Hyphomicrobiales</taxon>
        <taxon>Chelatococcaceae</taxon>
        <taxon>Camelimonas</taxon>
    </lineage>
</organism>
<name>A0A4R2H0A7_9HYPH</name>
<feature type="region of interest" description="Disordered" evidence="1">
    <location>
        <begin position="143"/>
        <end position="175"/>
    </location>
</feature>
<dbReference type="Gene3D" id="2.160.20.10">
    <property type="entry name" value="Single-stranded right-handed beta-helix, Pectin lyase-like"/>
    <property type="match status" value="1"/>
</dbReference>
<dbReference type="AlphaFoldDB" id="A0A4R2H0A7"/>
<dbReference type="Proteomes" id="UP000294881">
    <property type="component" value="Unassembled WGS sequence"/>
</dbReference>
<protein>
    <recommendedName>
        <fullName evidence="4">Pectate lyase-like protein</fullName>
    </recommendedName>
</protein>
<dbReference type="OrthoDB" id="7779280at2"/>
<accession>A0A4R2H0A7</accession>
<dbReference type="SMART" id="SM00710">
    <property type="entry name" value="PbH1"/>
    <property type="match status" value="3"/>
</dbReference>
<reference evidence="2 3" key="1">
    <citation type="submission" date="2019-03" db="EMBL/GenBank/DDBJ databases">
        <title>Genomic Encyclopedia of Type Strains, Phase IV (KMG-IV): sequencing the most valuable type-strain genomes for metagenomic binning, comparative biology and taxonomic classification.</title>
        <authorList>
            <person name="Goeker M."/>
        </authorList>
    </citation>
    <scope>NUCLEOTIDE SEQUENCE [LARGE SCALE GENOMIC DNA]</scope>
    <source>
        <strain evidence="2 3">DSM 22958</strain>
    </source>
</reference>
<dbReference type="RefSeq" id="WP_132001389.1">
    <property type="nucleotide sequence ID" value="NZ_JBHUNN010000002.1"/>
</dbReference>
<dbReference type="EMBL" id="SLWL01000001">
    <property type="protein sequence ID" value="TCO15883.1"/>
    <property type="molecule type" value="Genomic_DNA"/>
</dbReference>